<dbReference type="InterPro" id="IPR003368">
    <property type="entry name" value="POMP_repeat"/>
</dbReference>
<protein>
    <recommendedName>
        <fullName evidence="10">Right handed beta helix domain-containing protein</fullName>
    </recommendedName>
</protein>
<dbReference type="AlphaFoldDB" id="A0A5C6XP48"/>
<dbReference type="GO" id="GO:0009279">
    <property type="term" value="C:cell outer membrane"/>
    <property type="evidence" value="ECO:0007669"/>
    <property type="project" value="UniProtKB-SubCell"/>
</dbReference>
<keyword evidence="7" id="KW-0998">Cell outer membrane</keyword>
<dbReference type="Pfam" id="PF02415">
    <property type="entry name" value="Chlam_PMP"/>
    <property type="match status" value="1"/>
</dbReference>
<gene>
    <name evidence="8" type="ORF">FRC96_00140</name>
</gene>
<keyword evidence="6" id="KW-0472">Membrane</keyword>
<evidence type="ECO:0000256" key="5">
    <source>
        <dbReference type="ARBA" id="ARBA00022729"/>
    </source>
</evidence>
<dbReference type="PANTHER" id="PTHR11319">
    <property type="entry name" value="G PROTEIN-COUPLED RECEPTOR-RELATED"/>
    <property type="match status" value="1"/>
</dbReference>
<evidence type="ECO:0000256" key="1">
    <source>
        <dbReference type="ARBA" id="ARBA00004196"/>
    </source>
</evidence>
<keyword evidence="5" id="KW-0732">Signal</keyword>
<dbReference type="PANTHER" id="PTHR11319:SF35">
    <property type="entry name" value="OUTER MEMBRANE PROTEIN PMPC-RELATED"/>
    <property type="match status" value="1"/>
</dbReference>
<dbReference type="GO" id="GO:0005576">
    <property type="term" value="C:extracellular region"/>
    <property type="evidence" value="ECO:0007669"/>
    <property type="project" value="UniProtKB-SubCell"/>
</dbReference>
<organism evidence="8 9">
    <name type="scientific">Lujinxingia vulgaris</name>
    <dbReference type="NCBI Taxonomy" id="2600176"/>
    <lineage>
        <taxon>Bacteria</taxon>
        <taxon>Deltaproteobacteria</taxon>
        <taxon>Bradymonadales</taxon>
        <taxon>Lujinxingiaceae</taxon>
        <taxon>Lujinxingia</taxon>
    </lineage>
</organism>
<evidence type="ECO:0000256" key="6">
    <source>
        <dbReference type="ARBA" id="ARBA00023136"/>
    </source>
</evidence>
<evidence type="ECO:0000313" key="9">
    <source>
        <dbReference type="Proteomes" id="UP000321046"/>
    </source>
</evidence>
<evidence type="ECO:0000313" key="8">
    <source>
        <dbReference type="EMBL" id="TXD44526.1"/>
    </source>
</evidence>
<proteinExistence type="predicted"/>
<evidence type="ECO:0000256" key="4">
    <source>
        <dbReference type="ARBA" id="ARBA00022525"/>
    </source>
</evidence>
<keyword evidence="4" id="KW-0964">Secreted</keyword>
<comment type="subcellular location">
    <subcellularLocation>
        <location evidence="1">Cell envelope</location>
    </subcellularLocation>
    <subcellularLocation>
        <location evidence="2">Cell outer membrane</location>
    </subcellularLocation>
    <subcellularLocation>
        <location evidence="3">Secreted</location>
    </subcellularLocation>
</comment>
<accession>A0A5C6XP48</accession>
<reference evidence="8 9" key="1">
    <citation type="submission" date="2019-08" db="EMBL/GenBank/DDBJ databases">
        <title>Bradymonadales sp. TMQ2.</title>
        <authorList>
            <person name="Liang Q."/>
        </authorList>
    </citation>
    <scope>NUCLEOTIDE SEQUENCE [LARGE SCALE GENOMIC DNA]</scope>
    <source>
        <strain evidence="8 9">TMQ2</strain>
    </source>
</reference>
<name>A0A5C6XP48_9DELT</name>
<dbReference type="SUPFAM" id="SSF51126">
    <property type="entry name" value="Pectin lyase-like"/>
    <property type="match status" value="1"/>
</dbReference>
<evidence type="ECO:0000256" key="3">
    <source>
        <dbReference type="ARBA" id="ARBA00004613"/>
    </source>
</evidence>
<comment type="caution">
    <text evidence="8">The sequence shown here is derived from an EMBL/GenBank/DDBJ whole genome shotgun (WGS) entry which is preliminary data.</text>
</comment>
<dbReference type="EMBL" id="VOSL01000002">
    <property type="protein sequence ID" value="TXD44526.1"/>
    <property type="molecule type" value="Genomic_DNA"/>
</dbReference>
<sequence length="734" mass="77607">MMGVAEQRARAWMRRCLGLGALLMAVGLVPVMGCWLGSEGLLPAALSGVMPEYLALESAGWSQCVGGHPLGSAALYFFGGMTSLGVGVIFRDVARQRAEDAEELERRVEHVGREVQRTPMLRADMLAGSDDEVPEAIEVGEELDFGEPPAEVVFAEEGAGESVMAFVHGEVGEKRRAKYEEEVRQQVREEAQRLDYYVPPGMELAPVVYVDVAFEGEPGEVSDGSLRRPFTSLAEGVRRAFSEVLKQKKAVVVRVRPGVYQEALEVPDRVVIVNDCMPGVESVDERLAWLRAQVMPDHEERVTILAPSEEHCALKVRAGQSQGVVGCYLVGREGVAQRGMEVMGSRALAVINCAFEGFSLGAVKVQDAGEELPGRDVSFVGCVWKSNASAKRGGGLRIRRSVVRVVASIFDSNRAGRGGAIWAEELAKPLVIERCMMQRNRALGAIGGPEDSETTRGWGGALGLDGGLARVVDTVFDGNDARGAGGAIAVMGGRLVIRATGERRCLIFENRAELGGGIVAIGRDGKAALVKAHDVAVLNNLATEHGGGLAAVGRAVVQLEGGEVSQNRAGSGHGGGVLVRGGGQAKFESVVFSTNQASGGGGAIAAINASVKVMLGCGIFKNRAGESGGGILAVSAPDRELAGRIGEPGYELPFRVVIEDVKIAENIAGEAGGGVCLGNREALASFPLTLDVRRPEAMVDNRAEVEKSSQLRVAWAGRVEAEDGSTGRIKRRLE</sequence>
<evidence type="ECO:0000256" key="7">
    <source>
        <dbReference type="ARBA" id="ARBA00023237"/>
    </source>
</evidence>
<evidence type="ECO:0000256" key="2">
    <source>
        <dbReference type="ARBA" id="ARBA00004442"/>
    </source>
</evidence>
<dbReference type="Proteomes" id="UP000321046">
    <property type="component" value="Unassembled WGS sequence"/>
</dbReference>
<dbReference type="InterPro" id="IPR011050">
    <property type="entry name" value="Pectin_lyase_fold/virulence"/>
</dbReference>
<evidence type="ECO:0008006" key="10">
    <source>
        <dbReference type="Google" id="ProtNLM"/>
    </source>
</evidence>